<evidence type="ECO:0000313" key="6">
    <source>
        <dbReference type="Proteomes" id="UP001152885"/>
    </source>
</evidence>
<dbReference type="InterPro" id="IPR051112">
    <property type="entry name" value="CWC26_splicing_factor"/>
</dbReference>
<dbReference type="Proteomes" id="UP001152885">
    <property type="component" value="Unassembled WGS sequence"/>
</dbReference>
<name>A0A9W4TT33_9ASCO</name>
<keyword evidence="3" id="KW-0175">Coiled coil</keyword>
<dbReference type="InterPro" id="IPR018609">
    <property type="entry name" value="Bud13"/>
</dbReference>
<dbReference type="PANTHER" id="PTHR31809:SF0">
    <property type="entry name" value="BUD13 HOMOLOG"/>
    <property type="match status" value="1"/>
</dbReference>
<dbReference type="AlphaFoldDB" id="A0A9W4TT33"/>
<accession>A0A9W4TT33</accession>
<evidence type="ECO:0000313" key="5">
    <source>
        <dbReference type="EMBL" id="CAI5757165.1"/>
    </source>
</evidence>
<feature type="region of interest" description="Disordered" evidence="4">
    <location>
        <begin position="1"/>
        <end position="37"/>
    </location>
</feature>
<dbReference type="GO" id="GO:0070274">
    <property type="term" value="C:RES complex"/>
    <property type="evidence" value="ECO:0007669"/>
    <property type="project" value="TreeGrafter"/>
</dbReference>
<proteinExistence type="inferred from homology"/>
<sequence>MSRLDYLSKYTQPPKKKKKKITSSNKQSNTSNVVIETPKLELPQSLLTEEEEEEKELEIDTPVVKIKENKGFKRIDDGTIIKQNENKQQDNNTIFRDKFGKVIDIQEYKKEQEEKNKVKEEENKVVEIRSTNDQIQFQESQKFKNNLDKNYEDPLNTFKNENKQQSNTNKDWLIYNEGIIPINRFNIPSGILWDGIIRSNGFEQLYIRQLNESISIKQSMKQDDYEYDDY</sequence>
<dbReference type="GO" id="GO:0000398">
    <property type="term" value="P:mRNA splicing, via spliceosome"/>
    <property type="evidence" value="ECO:0007669"/>
    <property type="project" value="TreeGrafter"/>
</dbReference>
<reference evidence="5" key="1">
    <citation type="submission" date="2022-12" db="EMBL/GenBank/DDBJ databases">
        <authorList>
            <person name="Brejova B."/>
        </authorList>
    </citation>
    <scope>NUCLEOTIDE SEQUENCE</scope>
</reference>
<comment type="caution">
    <text evidence="5">The sequence shown here is derived from an EMBL/GenBank/DDBJ whole genome shotgun (WGS) entry which is preliminary data.</text>
</comment>
<feature type="compositionally biased region" description="Low complexity" evidence="4">
    <location>
        <begin position="22"/>
        <end position="32"/>
    </location>
</feature>
<feature type="coiled-coil region" evidence="3">
    <location>
        <begin position="103"/>
        <end position="131"/>
    </location>
</feature>
<evidence type="ECO:0000256" key="2">
    <source>
        <dbReference type="ARBA" id="ARBA00020644"/>
    </source>
</evidence>
<dbReference type="GO" id="GO:0005684">
    <property type="term" value="C:U2-type spliceosomal complex"/>
    <property type="evidence" value="ECO:0007669"/>
    <property type="project" value="TreeGrafter"/>
</dbReference>
<evidence type="ECO:0000256" key="4">
    <source>
        <dbReference type="SAM" id="MobiDB-lite"/>
    </source>
</evidence>
<evidence type="ECO:0000256" key="3">
    <source>
        <dbReference type="SAM" id="Coils"/>
    </source>
</evidence>
<gene>
    <name evidence="5" type="ORF">CANVERA_P1682</name>
</gene>
<organism evidence="5 6">
    <name type="scientific">Candida verbasci</name>
    <dbReference type="NCBI Taxonomy" id="1227364"/>
    <lineage>
        <taxon>Eukaryota</taxon>
        <taxon>Fungi</taxon>
        <taxon>Dikarya</taxon>
        <taxon>Ascomycota</taxon>
        <taxon>Saccharomycotina</taxon>
        <taxon>Pichiomycetes</taxon>
        <taxon>Debaryomycetaceae</taxon>
        <taxon>Candida/Lodderomyces clade</taxon>
        <taxon>Candida</taxon>
    </lineage>
</organism>
<dbReference type="Pfam" id="PF09736">
    <property type="entry name" value="Bud13"/>
    <property type="match status" value="1"/>
</dbReference>
<comment type="similarity">
    <text evidence="1">Belongs to the CWC26 family.</text>
</comment>
<dbReference type="GO" id="GO:0003723">
    <property type="term" value="F:RNA binding"/>
    <property type="evidence" value="ECO:0007669"/>
    <property type="project" value="TreeGrafter"/>
</dbReference>
<dbReference type="OrthoDB" id="6022at2759"/>
<dbReference type="PANTHER" id="PTHR31809">
    <property type="entry name" value="BUD13 HOMOLOG"/>
    <property type="match status" value="1"/>
</dbReference>
<dbReference type="EMBL" id="CANTUO010000001">
    <property type="protein sequence ID" value="CAI5757165.1"/>
    <property type="molecule type" value="Genomic_DNA"/>
</dbReference>
<evidence type="ECO:0000256" key="1">
    <source>
        <dbReference type="ARBA" id="ARBA00011069"/>
    </source>
</evidence>
<keyword evidence="6" id="KW-1185">Reference proteome</keyword>
<protein>
    <recommendedName>
        <fullName evidence="2">Pre-mRNA-splicing factor CWC26</fullName>
    </recommendedName>
</protein>